<gene>
    <name evidence="2" type="ORF">ERS132416_01954</name>
</gene>
<proteinExistence type="predicted"/>
<dbReference type="Pfam" id="PF06970">
    <property type="entry name" value="RepA_N"/>
    <property type="match status" value="1"/>
</dbReference>
<evidence type="ECO:0000313" key="3">
    <source>
        <dbReference type="Proteomes" id="UP000073494"/>
    </source>
</evidence>
<feature type="domain" description="Replication initiator A N-terminal" evidence="1">
    <location>
        <begin position="7"/>
        <end position="81"/>
    </location>
</feature>
<name>A0A0Z8H928_STRSU</name>
<organism evidence="2 3">
    <name type="scientific">Streptococcus suis</name>
    <dbReference type="NCBI Taxonomy" id="1307"/>
    <lineage>
        <taxon>Bacteria</taxon>
        <taxon>Bacillati</taxon>
        <taxon>Bacillota</taxon>
        <taxon>Bacilli</taxon>
        <taxon>Lactobacillales</taxon>
        <taxon>Streptococcaceae</taxon>
        <taxon>Streptococcus</taxon>
    </lineage>
</organism>
<keyword evidence="2" id="KW-0648">Protein biosynthesis</keyword>
<protein>
    <submittedName>
        <fullName evidence="2">Replication initiation factor</fullName>
    </submittedName>
</protein>
<dbReference type="RefSeq" id="WP_024383354.1">
    <property type="nucleotide sequence ID" value="NZ_CEFG01000352.1"/>
</dbReference>
<dbReference type="Proteomes" id="UP000073494">
    <property type="component" value="Unassembled WGS sequence"/>
</dbReference>
<dbReference type="InterPro" id="IPR010724">
    <property type="entry name" value="RepA_N"/>
</dbReference>
<dbReference type="GO" id="GO:0003743">
    <property type="term" value="F:translation initiation factor activity"/>
    <property type="evidence" value="ECO:0007669"/>
    <property type="project" value="UniProtKB-KW"/>
</dbReference>
<accession>A0A0Z8H928</accession>
<sequence>MDDMELDYYTVPKVLWLDTQYSHLSLEDMLIYAVLKDHVSRSIERGWIDETGAVYLDYSLPYLSKLFGISRTKMREVMARLEECDLIEREMVYDIRLRQYRTYVVEL</sequence>
<keyword evidence="2" id="KW-0396">Initiation factor</keyword>
<evidence type="ECO:0000313" key="2">
    <source>
        <dbReference type="EMBL" id="CYV12746.1"/>
    </source>
</evidence>
<reference evidence="2 3" key="1">
    <citation type="submission" date="2016-02" db="EMBL/GenBank/DDBJ databases">
        <authorList>
            <consortium name="Pathogen Informatics"/>
        </authorList>
    </citation>
    <scope>NUCLEOTIDE SEQUENCE [LARGE SCALE GENOMIC DNA]</scope>
    <source>
        <strain evidence="2 3">LSS54</strain>
    </source>
</reference>
<dbReference type="AlphaFoldDB" id="A0A0Z8H928"/>
<dbReference type="EMBL" id="FIHD01000042">
    <property type="protein sequence ID" value="CYV12746.1"/>
    <property type="molecule type" value="Genomic_DNA"/>
</dbReference>
<evidence type="ECO:0000259" key="1">
    <source>
        <dbReference type="Pfam" id="PF06970"/>
    </source>
</evidence>